<dbReference type="Proteomes" id="UP000547209">
    <property type="component" value="Unassembled WGS sequence"/>
</dbReference>
<dbReference type="Pfam" id="PF00903">
    <property type="entry name" value="Glyoxalase"/>
    <property type="match status" value="1"/>
</dbReference>
<comment type="caution">
    <text evidence="2">The sequence shown here is derived from an EMBL/GenBank/DDBJ whole genome shotgun (WGS) entry which is preliminary data.</text>
</comment>
<evidence type="ECO:0000313" key="3">
    <source>
        <dbReference type="Proteomes" id="UP000547209"/>
    </source>
</evidence>
<dbReference type="InterPro" id="IPR037523">
    <property type="entry name" value="VOC_core"/>
</dbReference>
<dbReference type="SUPFAM" id="SSF54593">
    <property type="entry name" value="Glyoxalase/Bleomycin resistance protein/Dihydroxybiphenyl dioxygenase"/>
    <property type="match status" value="1"/>
</dbReference>
<feature type="domain" description="VOC" evidence="1">
    <location>
        <begin position="8"/>
        <end position="126"/>
    </location>
</feature>
<dbReference type="PROSITE" id="PS51819">
    <property type="entry name" value="VOC"/>
    <property type="match status" value="1"/>
</dbReference>
<accession>A0A7X0VGV1</accession>
<dbReference type="Gene3D" id="3.10.180.10">
    <property type="entry name" value="2,3-Dihydroxybiphenyl 1,2-Dioxygenase, domain 1"/>
    <property type="match status" value="1"/>
</dbReference>
<sequence>MEKPIVGQIDCVYLPAKDREATIKWYQEKLGLRWTGFSFDLGGGPEIMLVTAKHEEEASLIYKTDDWEGEDYDMHLLTFKSDDIERTYEHLKAQGVSVSEIKLYDGNRKNFRFYDLNGNRLDVWSGWL</sequence>
<gene>
    <name evidence="2" type="ORF">H7C19_15070</name>
</gene>
<dbReference type="InterPro" id="IPR004360">
    <property type="entry name" value="Glyas_Fos-R_dOase_dom"/>
</dbReference>
<dbReference type="InterPro" id="IPR029068">
    <property type="entry name" value="Glyas_Bleomycin-R_OHBP_Dase"/>
</dbReference>
<evidence type="ECO:0000259" key="1">
    <source>
        <dbReference type="PROSITE" id="PS51819"/>
    </source>
</evidence>
<keyword evidence="3" id="KW-1185">Reference proteome</keyword>
<dbReference type="EMBL" id="JACJVP010000024">
    <property type="protein sequence ID" value="MBB6672009.1"/>
    <property type="molecule type" value="Genomic_DNA"/>
</dbReference>
<reference evidence="2 3" key="1">
    <citation type="submission" date="2020-08" db="EMBL/GenBank/DDBJ databases">
        <title>Cohnella phylogeny.</title>
        <authorList>
            <person name="Dunlap C."/>
        </authorList>
    </citation>
    <scope>NUCLEOTIDE SEQUENCE [LARGE SCALE GENOMIC DNA]</scope>
    <source>
        <strain evidence="2 3">DSM 28246</strain>
    </source>
</reference>
<organism evidence="2 3">
    <name type="scientific">Cohnella nanjingensis</name>
    <dbReference type="NCBI Taxonomy" id="1387779"/>
    <lineage>
        <taxon>Bacteria</taxon>
        <taxon>Bacillati</taxon>
        <taxon>Bacillota</taxon>
        <taxon>Bacilli</taxon>
        <taxon>Bacillales</taxon>
        <taxon>Paenibacillaceae</taxon>
        <taxon>Cohnella</taxon>
    </lineage>
</organism>
<dbReference type="CDD" id="cd06587">
    <property type="entry name" value="VOC"/>
    <property type="match status" value="1"/>
</dbReference>
<protein>
    <submittedName>
        <fullName evidence="2">VOC family protein</fullName>
    </submittedName>
</protein>
<proteinExistence type="predicted"/>
<evidence type="ECO:0000313" key="2">
    <source>
        <dbReference type="EMBL" id="MBB6672009.1"/>
    </source>
</evidence>
<dbReference type="AlphaFoldDB" id="A0A7X0VGV1"/>
<name>A0A7X0VGV1_9BACL</name>
<dbReference type="RefSeq" id="WP_185143481.1">
    <property type="nucleotide sequence ID" value="NZ_JACJVP010000024.1"/>
</dbReference>